<dbReference type="Proteomes" id="UP000887013">
    <property type="component" value="Unassembled WGS sequence"/>
</dbReference>
<gene>
    <name evidence="1" type="ORF">NPIL_324751</name>
</gene>
<reference evidence="1" key="1">
    <citation type="submission" date="2020-08" db="EMBL/GenBank/DDBJ databases">
        <title>Multicomponent nature underlies the extraordinary mechanical properties of spider dragline silk.</title>
        <authorList>
            <person name="Kono N."/>
            <person name="Nakamura H."/>
            <person name="Mori M."/>
            <person name="Yoshida Y."/>
            <person name="Ohtoshi R."/>
            <person name="Malay A.D."/>
            <person name="Moran D.A.P."/>
            <person name="Tomita M."/>
            <person name="Numata K."/>
            <person name="Arakawa K."/>
        </authorList>
    </citation>
    <scope>NUCLEOTIDE SEQUENCE</scope>
</reference>
<comment type="caution">
    <text evidence="1">The sequence shown here is derived from an EMBL/GenBank/DDBJ whole genome shotgun (WGS) entry which is preliminary data.</text>
</comment>
<evidence type="ECO:0000313" key="2">
    <source>
        <dbReference type="Proteomes" id="UP000887013"/>
    </source>
</evidence>
<protein>
    <submittedName>
        <fullName evidence="1">Uncharacterized protein</fullName>
    </submittedName>
</protein>
<keyword evidence="2" id="KW-1185">Reference proteome</keyword>
<sequence>MKRKPWYAVLKMDLVLPGERACPAPKLGEVQPAVTFAHDQPMPMRQWAIKKVGWRSESLPNDSENKREKKLQHQQTLLIYIWVSLGDD</sequence>
<evidence type="ECO:0000313" key="1">
    <source>
        <dbReference type="EMBL" id="GFU11607.1"/>
    </source>
</evidence>
<organism evidence="1 2">
    <name type="scientific">Nephila pilipes</name>
    <name type="common">Giant wood spider</name>
    <name type="synonym">Nephila maculata</name>
    <dbReference type="NCBI Taxonomy" id="299642"/>
    <lineage>
        <taxon>Eukaryota</taxon>
        <taxon>Metazoa</taxon>
        <taxon>Ecdysozoa</taxon>
        <taxon>Arthropoda</taxon>
        <taxon>Chelicerata</taxon>
        <taxon>Arachnida</taxon>
        <taxon>Araneae</taxon>
        <taxon>Araneomorphae</taxon>
        <taxon>Entelegynae</taxon>
        <taxon>Araneoidea</taxon>
        <taxon>Nephilidae</taxon>
        <taxon>Nephila</taxon>
    </lineage>
</organism>
<proteinExistence type="predicted"/>
<dbReference type="EMBL" id="BMAW01029361">
    <property type="protein sequence ID" value="GFU11607.1"/>
    <property type="molecule type" value="Genomic_DNA"/>
</dbReference>
<name>A0A8X6Q811_NEPPI</name>
<accession>A0A8X6Q811</accession>
<dbReference type="AlphaFoldDB" id="A0A8X6Q811"/>